<dbReference type="EMBL" id="JAATIQ010000682">
    <property type="protein sequence ID" value="KAF4348486.1"/>
    <property type="molecule type" value="Genomic_DNA"/>
</dbReference>
<feature type="domain" description="RING-type" evidence="7">
    <location>
        <begin position="185"/>
        <end position="226"/>
    </location>
</feature>
<evidence type="ECO:0000256" key="1">
    <source>
        <dbReference type="ARBA" id="ARBA00000900"/>
    </source>
</evidence>
<dbReference type="GO" id="GO:0008270">
    <property type="term" value="F:zinc ion binding"/>
    <property type="evidence" value="ECO:0007669"/>
    <property type="project" value="UniProtKB-KW"/>
</dbReference>
<dbReference type="GO" id="GO:0061630">
    <property type="term" value="F:ubiquitin protein ligase activity"/>
    <property type="evidence" value="ECO:0007669"/>
    <property type="project" value="UniProtKB-EC"/>
</dbReference>
<dbReference type="EC" id="2.3.2.27" evidence="2"/>
<keyword evidence="3" id="KW-0479">Metal-binding</keyword>
<evidence type="ECO:0000313" key="8">
    <source>
        <dbReference type="EMBL" id="KAF4348486.1"/>
    </source>
</evidence>
<dbReference type="Gene3D" id="3.30.40.10">
    <property type="entry name" value="Zinc/RING finger domain, C3HC4 (zinc finger)"/>
    <property type="match status" value="1"/>
</dbReference>
<evidence type="ECO:0000256" key="3">
    <source>
        <dbReference type="ARBA" id="ARBA00022723"/>
    </source>
</evidence>
<dbReference type="PROSITE" id="PS50089">
    <property type="entry name" value="ZF_RING_2"/>
    <property type="match status" value="1"/>
</dbReference>
<name>A0A7J6DR77_CANSA</name>
<dbReference type="CDD" id="cd16667">
    <property type="entry name" value="RING-H2_RNF126-like"/>
    <property type="match status" value="1"/>
</dbReference>
<accession>A0A7J6DR77</accession>
<evidence type="ECO:0000259" key="7">
    <source>
        <dbReference type="PROSITE" id="PS50089"/>
    </source>
</evidence>
<gene>
    <name evidence="8" type="ORF">G4B88_015389</name>
</gene>
<evidence type="ECO:0000256" key="4">
    <source>
        <dbReference type="ARBA" id="ARBA00022771"/>
    </source>
</evidence>
<sequence>MSSLSGRPRVIVNGIRRTRTFHYFRCFSCQRTIRTVLSNAYEISCPYCSNDVHHHELDFSRPIWMMGRTPVINAPASSSLLDSLALALDTRATASRPSPGNNQQHNNPTNRHFLESWITFQFSRENDDDHDDENDDVFTNALNDVALGGGGGDHERRRRQSAELMMEGLGRVRVTEMELRKDPICPVCKEEFEIGEEVRELACKHFYHNDCILPWLRLHTTCPVCRYDIDEDSNDHRDDVSNTVRFWWTQLLSLWPFRALFNGWRHRMTLFGYPHEDQHHNLSSVLI</sequence>
<dbReference type="Proteomes" id="UP000583929">
    <property type="component" value="Unassembled WGS sequence"/>
</dbReference>
<dbReference type="GO" id="GO:0016567">
    <property type="term" value="P:protein ubiquitination"/>
    <property type="evidence" value="ECO:0007669"/>
    <property type="project" value="TreeGrafter"/>
</dbReference>
<organism evidence="8 9">
    <name type="scientific">Cannabis sativa</name>
    <name type="common">Hemp</name>
    <name type="synonym">Marijuana</name>
    <dbReference type="NCBI Taxonomy" id="3483"/>
    <lineage>
        <taxon>Eukaryota</taxon>
        <taxon>Viridiplantae</taxon>
        <taxon>Streptophyta</taxon>
        <taxon>Embryophyta</taxon>
        <taxon>Tracheophyta</taxon>
        <taxon>Spermatophyta</taxon>
        <taxon>Magnoliopsida</taxon>
        <taxon>eudicotyledons</taxon>
        <taxon>Gunneridae</taxon>
        <taxon>Pentapetalae</taxon>
        <taxon>rosids</taxon>
        <taxon>fabids</taxon>
        <taxon>Rosales</taxon>
        <taxon>Cannabaceae</taxon>
        <taxon>Cannabis</taxon>
    </lineage>
</organism>
<keyword evidence="5" id="KW-0862">Zinc</keyword>
<dbReference type="InterPro" id="IPR013083">
    <property type="entry name" value="Znf_RING/FYVE/PHD"/>
</dbReference>
<evidence type="ECO:0000256" key="5">
    <source>
        <dbReference type="ARBA" id="ARBA00022833"/>
    </source>
</evidence>
<comment type="caution">
    <text evidence="8">The sequence shown here is derived from an EMBL/GenBank/DDBJ whole genome shotgun (WGS) entry which is preliminary data.</text>
</comment>
<proteinExistence type="predicted"/>
<dbReference type="AlphaFoldDB" id="A0A7J6DR77"/>
<protein>
    <recommendedName>
        <fullName evidence="2">RING-type E3 ubiquitin transferase</fullName>
        <ecNumber evidence="2">2.3.2.27</ecNumber>
    </recommendedName>
</protein>
<keyword evidence="4 6" id="KW-0863">Zinc-finger</keyword>
<dbReference type="PANTHER" id="PTHR15710">
    <property type="entry name" value="E3 UBIQUITIN-PROTEIN LIGASE PRAJA"/>
    <property type="match status" value="1"/>
</dbReference>
<keyword evidence="9" id="KW-1185">Reference proteome</keyword>
<dbReference type="SMART" id="SM00184">
    <property type="entry name" value="RING"/>
    <property type="match status" value="1"/>
</dbReference>
<evidence type="ECO:0000256" key="6">
    <source>
        <dbReference type="PROSITE-ProRule" id="PRU00175"/>
    </source>
</evidence>
<evidence type="ECO:0000313" key="9">
    <source>
        <dbReference type="Proteomes" id="UP000583929"/>
    </source>
</evidence>
<evidence type="ECO:0000256" key="2">
    <source>
        <dbReference type="ARBA" id="ARBA00012483"/>
    </source>
</evidence>
<dbReference type="InterPro" id="IPR001841">
    <property type="entry name" value="Znf_RING"/>
</dbReference>
<dbReference type="GO" id="GO:0005737">
    <property type="term" value="C:cytoplasm"/>
    <property type="evidence" value="ECO:0007669"/>
    <property type="project" value="TreeGrafter"/>
</dbReference>
<reference evidence="8 9" key="1">
    <citation type="journal article" date="2020" name="bioRxiv">
        <title>Sequence and annotation of 42 cannabis genomes reveals extensive copy number variation in cannabinoid synthesis and pathogen resistance genes.</title>
        <authorList>
            <person name="Mckernan K.J."/>
            <person name="Helbert Y."/>
            <person name="Kane L.T."/>
            <person name="Ebling H."/>
            <person name="Zhang L."/>
            <person name="Liu B."/>
            <person name="Eaton Z."/>
            <person name="Mclaughlin S."/>
            <person name="Kingan S."/>
            <person name="Baybayan P."/>
            <person name="Concepcion G."/>
            <person name="Jordan M."/>
            <person name="Riva A."/>
            <person name="Barbazuk W."/>
            <person name="Harkins T."/>
        </authorList>
    </citation>
    <scope>NUCLEOTIDE SEQUENCE [LARGE SCALE GENOMIC DNA]</scope>
    <source>
        <strain evidence="9">cv. Jamaican Lion 4</strain>
        <tissue evidence="8">Leaf</tissue>
    </source>
</reference>
<dbReference type="PANTHER" id="PTHR15710:SF18">
    <property type="entry name" value="RING-TYPE E3 UBIQUITIN TRANSFERASE"/>
    <property type="match status" value="1"/>
</dbReference>
<comment type="catalytic activity">
    <reaction evidence="1">
        <text>S-ubiquitinyl-[E2 ubiquitin-conjugating enzyme]-L-cysteine + [acceptor protein]-L-lysine = [E2 ubiquitin-conjugating enzyme]-L-cysteine + N(6)-ubiquitinyl-[acceptor protein]-L-lysine.</text>
        <dbReference type="EC" id="2.3.2.27"/>
    </reaction>
</comment>
<dbReference type="SUPFAM" id="SSF57850">
    <property type="entry name" value="RING/U-box"/>
    <property type="match status" value="1"/>
</dbReference>
<dbReference type="Pfam" id="PF13639">
    <property type="entry name" value="zf-RING_2"/>
    <property type="match status" value="1"/>
</dbReference>